<dbReference type="Gramene" id="RZC76089">
    <property type="protein sequence ID" value="RZC76089"/>
    <property type="gene ID" value="C5167_000282"/>
</dbReference>
<evidence type="ECO:0000313" key="2">
    <source>
        <dbReference type="EMBL" id="RZC76089.1"/>
    </source>
</evidence>
<dbReference type="STRING" id="3469.A0A4Y7KVX8"/>
<feature type="compositionally biased region" description="Basic residues" evidence="1">
    <location>
        <begin position="157"/>
        <end position="170"/>
    </location>
</feature>
<accession>A0A4Y7KVX8</accession>
<evidence type="ECO:0000313" key="3">
    <source>
        <dbReference type="Proteomes" id="UP000316621"/>
    </source>
</evidence>
<proteinExistence type="predicted"/>
<feature type="region of interest" description="Disordered" evidence="1">
    <location>
        <begin position="86"/>
        <end position="118"/>
    </location>
</feature>
<feature type="compositionally biased region" description="Basic and acidic residues" evidence="1">
    <location>
        <begin position="211"/>
        <end position="220"/>
    </location>
</feature>
<dbReference type="Proteomes" id="UP000316621">
    <property type="component" value="Chromosome 9"/>
</dbReference>
<feature type="compositionally biased region" description="Basic residues" evidence="1">
    <location>
        <begin position="199"/>
        <end position="210"/>
    </location>
</feature>
<dbReference type="EMBL" id="CM010723">
    <property type="protein sequence ID" value="RZC76089.1"/>
    <property type="molecule type" value="Genomic_DNA"/>
</dbReference>
<sequence>MGDSSPSEDSDSEYVNSLHDLDLLHEDYNTQCTFTENSTFEDYMLGELIPGLSNELHLRDTHEVISDTDTSSDDISEVCALTRSATFPGSKKEMPDDGSHEASENPPYNRSTSLPVPLKSALKGGREKYGMPHKKLTVTWAHDVYDPPVTLVSHSVKGGHSHHRSSRSSRKSSSSSNSSKHKHKGGKSSSRSSSSSDAHKKHHHHRKHSGGHSESRARSVECRDRLTPLSNAMNHSRGYTESRARPVECRDRLTPLLNAMNHRSTAELSDFSLGARACALPENTKCGTSYFMKSLTELHLPSTNDKASANDVAALLAVTNLQFLKTSSSVKFKQSINNRSV</sequence>
<feature type="compositionally biased region" description="Low complexity" evidence="1">
    <location>
        <begin position="187"/>
        <end position="196"/>
    </location>
</feature>
<reference evidence="2 3" key="1">
    <citation type="journal article" date="2018" name="Science">
        <title>The opium poppy genome and morphinan production.</title>
        <authorList>
            <person name="Guo L."/>
            <person name="Winzer T."/>
            <person name="Yang X."/>
            <person name="Li Y."/>
            <person name="Ning Z."/>
            <person name="He Z."/>
            <person name="Teodor R."/>
            <person name="Lu Y."/>
            <person name="Bowser T.A."/>
            <person name="Graham I.A."/>
            <person name="Ye K."/>
        </authorList>
    </citation>
    <scope>NUCLEOTIDE SEQUENCE [LARGE SCALE GENOMIC DNA]</scope>
    <source>
        <strain evidence="3">cv. HN1</strain>
        <tissue evidence="2">Leaves</tissue>
    </source>
</reference>
<gene>
    <name evidence="2" type="ORF">C5167_000282</name>
</gene>
<dbReference type="PANTHER" id="PTHR34952:SF2">
    <property type="entry name" value="OS05G0113500 PROTEIN"/>
    <property type="match status" value="1"/>
</dbReference>
<dbReference type="AlphaFoldDB" id="A0A4Y7KVX8"/>
<feature type="region of interest" description="Disordered" evidence="1">
    <location>
        <begin position="151"/>
        <end position="220"/>
    </location>
</feature>
<evidence type="ECO:0000256" key="1">
    <source>
        <dbReference type="SAM" id="MobiDB-lite"/>
    </source>
</evidence>
<feature type="compositionally biased region" description="Basic and acidic residues" evidence="1">
    <location>
        <begin position="90"/>
        <end position="103"/>
    </location>
</feature>
<dbReference type="PANTHER" id="PTHR34952">
    <property type="entry name" value="OS05G0113500 PROTEIN"/>
    <property type="match status" value="1"/>
</dbReference>
<name>A0A4Y7KVX8_PAPSO</name>
<organism evidence="2 3">
    <name type="scientific">Papaver somniferum</name>
    <name type="common">Opium poppy</name>
    <dbReference type="NCBI Taxonomy" id="3469"/>
    <lineage>
        <taxon>Eukaryota</taxon>
        <taxon>Viridiplantae</taxon>
        <taxon>Streptophyta</taxon>
        <taxon>Embryophyta</taxon>
        <taxon>Tracheophyta</taxon>
        <taxon>Spermatophyta</taxon>
        <taxon>Magnoliopsida</taxon>
        <taxon>Ranunculales</taxon>
        <taxon>Papaveraceae</taxon>
        <taxon>Papaveroideae</taxon>
        <taxon>Papaver</taxon>
    </lineage>
</organism>
<protein>
    <submittedName>
        <fullName evidence="2">Uncharacterized protein</fullName>
    </submittedName>
</protein>
<keyword evidence="3" id="KW-1185">Reference proteome</keyword>